<dbReference type="PANTHER" id="PTHR47160:SF5">
    <property type="entry name" value="MULE TRANSPOSASE DOMAIN-CONTAINING PROTEIN"/>
    <property type="match status" value="1"/>
</dbReference>
<sequence>LQCTLAHIQLWRIDQYQYPGSVSFTAHAFNCTMAPLPFHLNGRKMVYRSKYLNSSYYRCSRWRSSSRQVPCPGTAELLPSGAIRELTPHSCNPHNEVPVHGQRVDATQEMRSLIDAIAIRDRAQPARMVWEEASRIITRRYLDVPITCMTRSACLNRVHYIRTGGSSSDQFRTIETPEMALTSDRMNFFLGYITPVFEGTVKHNLGLWGHPALFNMLKRSHIDLFIDATFRLVPKPFKQLLIIMVKDADRDLYLPVFYILMTGKTKFLYLQALGLMKLRVGNAISPGSVCCDFEAALIGAVKDTFPVLPSITGCLFHWKQANRRRLIQLRMHISLINVLMIPGNLDVLTLIPHGEIMEQGFGYISSLLEPIPAFRDDSSEGQKLDQFFSYFRRMWIETIHPKHWNISRQIASGECIANRTNNPIESYNNRCNNLFPSAHPSLTVLIDVLRGDAESFVRLIHEIDQGISVAPSHAPSFVPTQALIPPGYIEFIRRFESEATQTVERPNYVPVMAHVTSVMNAELSTPVVATVASRSHLLHHADDATNAEIPSHLVGLDDAAESDSCNTSGAYSVPGTHNSHTAQTISSIAVRKMINSFESFIEQALSCNGSEQELAALRDILDSPRHEAELAGEPEDVASEAQLTSMQASDTVCAPANLECDRIKLGPGAKIFFWYPGRVPGPGNGVYATVLTVFPKERYLETGIPFELDCFHSLSMDTCIQVLSPIEVRMTPIETFDLQSGTTGGRTIAQEYSLEIQREISEITRLHPGYQDCFQEF</sequence>
<dbReference type="PANTHER" id="PTHR47160">
    <property type="entry name" value="PUTATIVE-RELATED"/>
    <property type="match status" value="1"/>
</dbReference>
<feature type="non-terminal residue" evidence="1">
    <location>
        <position position="1"/>
    </location>
</feature>
<reference evidence="1" key="1">
    <citation type="submission" date="2015-04" db="EMBL/GenBank/DDBJ databases">
        <title>The genome sequence of the plant pathogenic Rhizarian Plasmodiophora brassicae reveals insights in its biotrophic life cycle and the origin of chitin synthesis.</title>
        <authorList>
            <person name="Schwelm A."/>
            <person name="Fogelqvist J."/>
            <person name="Knaust A."/>
            <person name="Julke S."/>
            <person name="Lilja T."/>
            <person name="Dhandapani V."/>
            <person name="Bonilla-Rosso G."/>
            <person name="Karlsson M."/>
            <person name="Shevchenko A."/>
            <person name="Choi S.R."/>
            <person name="Kim H.G."/>
            <person name="Park J.Y."/>
            <person name="Lim Y.P."/>
            <person name="Ludwig-Muller J."/>
            <person name="Dixelius C."/>
        </authorList>
    </citation>
    <scope>NUCLEOTIDE SEQUENCE</scope>
    <source>
        <tissue evidence="1">Potato root galls</tissue>
    </source>
</reference>
<evidence type="ECO:0000313" key="1">
    <source>
        <dbReference type="EMBL" id="CRZ05080.1"/>
    </source>
</evidence>
<organism evidence="1">
    <name type="scientific">Spongospora subterranea</name>
    <dbReference type="NCBI Taxonomy" id="70186"/>
    <lineage>
        <taxon>Eukaryota</taxon>
        <taxon>Sar</taxon>
        <taxon>Rhizaria</taxon>
        <taxon>Endomyxa</taxon>
        <taxon>Phytomyxea</taxon>
        <taxon>Plasmodiophorida</taxon>
        <taxon>Plasmodiophoridae</taxon>
        <taxon>Spongospora</taxon>
    </lineage>
</organism>
<proteinExistence type="predicted"/>
<dbReference type="EMBL" id="HACM01004638">
    <property type="protein sequence ID" value="CRZ05080.1"/>
    <property type="molecule type" value="Transcribed_RNA"/>
</dbReference>
<name>A0A0H5QSZ8_9EUKA</name>
<protein>
    <submittedName>
        <fullName evidence="1">Uncharacterized protein</fullName>
    </submittedName>
</protein>
<dbReference type="AlphaFoldDB" id="A0A0H5QSZ8"/>
<accession>A0A0H5QSZ8</accession>